<name>A0A2V1CZ63_9PLEO</name>
<evidence type="ECO:0000313" key="2">
    <source>
        <dbReference type="Proteomes" id="UP000244855"/>
    </source>
</evidence>
<dbReference type="EMBL" id="KZ806010">
    <property type="protein sequence ID" value="PVH90971.1"/>
    <property type="molecule type" value="Genomic_DNA"/>
</dbReference>
<sequence length="411" mass="48091">MSVLMATLTHYDHARYNSTARRVESRSQRTDATPREQLLFHFFPPDSLHAEWDTILQAVERPDLRHFRGIFLFCHDKNLKCLTKDSTWRNMTSRFDEYWTKAVVEGYMTSDAYIDVGKELCPARGSGVTCEEKTNNSEDEVAAKMLLWKKCCLDAMLQDSGSMTIETHRGSKSRTGGLLYSQFYSSVKELFAAGNIYPFTNVAIETLALDPKLQKTWQHVRVGLSHDPVALIRAYLYTKLRCHYAISGSTEKCFGTWEEHRVSKKLFGQIDARIQQRRFDTQHFRSAQDSNRSYYTFSTSTLLKWLRWNINKFCVGFEMVYSLKDYHFVTWEHTRVMLMCLRCPQFSYSSGLIQRAGGLWQDVQLDNDVNQADGLRRHESLGFRDNMRRHGYAWFMDKIDWETMAFRQLFA</sequence>
<dbReference type="AlphaFoldDB" id="A0A2V1CZ63"/>
<proteinExistence type="predicted"/>
<evidence type="ECO:0000313" key="1">
    <source>
        <dbReference type="EMBL" id="PVH90971.1"/>
    </source>
</evidence>
<reference evidence="1 2" key="1">
    <citation type="journal article" date="2018" name="Sci. Rep.">
        <title>Comparative genomics provides insights into the lifestyle and reveals functional heterogeneity of dark septate endophytic fungi.</title>
        <authorList>
            <person name="Knapp D.G."/>
            <person name="Nemeth J.B."/>
            <person name="Barry K."/>
            <person name="Hainaut M."/>
            <person name="Henrissat B."/>
            <person name="Johnson J."/>
            <person name="Kuo A."/>
            <person name="Lim J.H.P."/>
            <person name="Lipzen A."/>
            <person name="Nolan M."/>
            <person name="Ohm R.A."/>
            <person name="Tamas L."/>
            <person name="Grigoriev I.V."/>
            <person name="Spatafora J.W."/>
            <person name="Nagy L.G."/>
            <person name="Kovacs G.M."/>
        </authorList>
    </citation>
    <scope>NUCLEOTIDE SEQUENCE [LARGE SCALE GENOMIC DNA]</scope>
    <source>
        <strain evidence="1 2">DSE2036</strain>
    </source>
</reference>
<accession>A0A2V1CZ63</accession>
<gene>
    <name evidence="1" type="ORF">DM02DRAFT_664466</name>
</gene>
<organism evidence="1 2">
    <name type="scientific">Periconia macrospinosa</name>
    <dbReference type="NCBI Taxonomy" id="97972"/>
    <lineage>
        <taxon>Eukaryota</taxon>
        <taxon>Fungi</taxon>
        <taxon>Dikarya</taxon>
        <taxon>Ascomycota</taxon>
        <taxon>Pezizomycotina</taxon>
        <taxon>Dothideomycetes</taxon>
        <taxon>Pleosporomycetidae</taxon>
        <taxon>Pleosporales</taxon>
        <taxon>Massarineae</taxon>
        <taxon>Periconiaceae</taxon>
        <taxon>Periconia</taxon>
    </lineage>
</organism>
<keyword evidence="2" id="KW-1185">Reference proteome</keyword>
<dbReference type="Proteomes" id="UP000244855">
    <property type="component" value="Unassembled WGS sequence"/>
</dbReference>
<protein>
    <submittedName>
        <fullName evidence="1">Uncharacterized protein</fullName>
    </submittedName>
</protein>
<dbReference type="STRING" id="97972.A0A2V1CZ63"/>
<dbReference type="OrthoDB" id="5369347at2759"/>